<dbReference type="InterPro" id="IPR006694">
    <property type="entry name" value="Fatty_acid_hydroxylase"/>
</dbReference>
<accession>A0A2C5Y5D2</accession>
<sequence>MSANSHALQASATSAIPRYSKGDKLPRFSQWSHHLWILLHSLLPLALHQAWLSCSGRQSFGRLAVLGLYLTAYAFAFVRMICLVRSLVSVYGYFDGQVHDRHRASSIGLGWVSLSLAKSVSLRMAMAVYVCYDGSQSPADALCTWQWWLWLALETSVYAIVLDFWYYWYHRAMHSVPFLWKYHRTHHAIKHPTFLLTAHADLEQQLFDAAIIPWLTCATLAAIGLRLGFYEWWICNQYATYTETLGHSGLRIHFTPPMAVGFVIEACRAEIVIEDHDLHHRRGWRKSFNYGKQTRIWDRVFGTCAERIESVEANLDDEVHRHMPIFSCEM</sequence>
<evidence type="ECO:0000313" key="8">
    <source>
        <dbReference type="Proteomes" id="UP000226192"/>
    </source>
</evidence>
<evidence type="ECO:0000259" key="6">
    <source>
        <dbReference type="Pfam" id="PF04116"/>
    </source>
</evidence>
<dbReference type="EMBL" id="NJET01000082">
    <property type="protein sequence ID" value="PHH62091.1"/>
    <property type="molecule type" value="Genomic_DNA"/>
</dbReference>
<dbReference type="GO" id="GO:0008610">
    <property type="term" value="P:lipid biosynthetic process"/>
    <property type="evidence" value="ECO:0007669"/>
    <property type="project" value="InterPro"/>
</dbReference>
<dbReference type="STRING" id="1399860.A0A2C5Y5D2"/>
<feature type="transmembrane region" description="Helical" evidence="5">
    <location>
        <begin position="147"/>
        <end position="169"/>
    </location>
</feature>
<protein>
    <recommendedName>
        <fullName evidence="6">Fatty acid hydroxylase domain-containing protein</fullName>
    </recommendedName>
</protein>
<reference evidence="7 8" key="1">
    <citation type="submission" date="2017-06" db="EMBL/GenBank/DDBJ databases">
        <title>Ant-infecting Ophiocordyceps genomes reveal a high diversity of potential behavioral manipulation genes and a possible major role for enterotoxins.</title>
        <authorList>
            <person name="De Bekker C."/>
            <person name="Evans H.C."/>
            <person name="Brachmann A."/>
            <person name="Hughes D.P."/>
        </authorList>
    </citation>
    <scope>NUCLEOTIDE SEQUENCE [LARGE SCALE GENOMIC DNA]</scope>
    <source>
        <strain evidence="7 8">Map64</strain>
    </source>
</reference>
<evidence type="ECO:0000256" key="5">
    <source>
        <dbReference type="SAM" id="Phobius"/>
    </source>
</evidence>
<gene>
    <name evidence="7" type="ORF">CDD81_7584</name>
</gene>
<dbReference type="InterPro" id="IPR050307">
    <property type="entry name" value="Sterol_Desaturase_Related"/>
</dbReference>
<organism evidence="7 8">
    <name type="scientific">Ophiocordyceps australis</name>
    <dbReference type="NCBI Taxonomy" id="1399860"/>
    <lineage>
        <taxon>Eukaryota</taxon>
        <taxon>Fungi</taxon>
        <taxon>Dikarya</taxon>
        <taxon>Ascomycota</taxon>
        <taxon>Pezizomycotina</taxon>
        <taxon>Sordariomycetes</taxon>
        <taxon>Hypocreomycetidae</taxon>
        <taxon>Hypocreales</taxon>
        <taxon>Ophiocordycipitaceae</taxon>
        <taxon>Ophiocordyceps</taxon>
    </lineage>
</organism>
<dbReference type="PANTHER" id="PTHR11863">
    <property type="entry name" value="STEROL DESATURASE"/>
    <property type="match status" value="1"/>
</dbReference>
<feature type="domain" description="Fatty acid hydroxylase" evidence="6">
    <location>
        <begin position="157"/>
        <end position="303"/>
    </location>
</feature>
<dbReference type="GO" id="GO:0016491">
    <property type="term" value="F:oxidoreductase activity"/>
    <property type="evidence" value="ECO:0007669"/>
    <property type="project" value="InterPro"/>
</dbReference>
<evidence type="ECO:0000256" key="1">
    <source>
        <dbReference type="ARBA" id="ARBA00004370"/>
    </source>
</evidence>
<dbReference type="Pfam" id="PF04116">
    <property type="entry name" value="FA_hydroxylase"/>
    <property type="match status" value="1"/>
</dbReference>
<keyword evidence="8" id="KW-1185">Reference proteome</keyword>
<dbReference type="AlphaFoldDB" id="A0A2C5Y5D2"/>
<proteinExistence type="predicted"/>
<evidence type="ECO:0000256" key="4">
    <source>
        <dbReference type="ARBA" id="ARBA00023136"/>
    </source>
</evidence>
<evidence type="ECO:0000313" key="7">
    <source>
        <dbReference type="EMBL" id="PHH62091.1"/>
    </source>
</evidence>
<dbReference type="GO" id="GO:0005506">
    <property type="term" value="F:iron ion binding"/>
    <property type="evidence" value="ECO:0007669"/>
    <property type="project" value="InterPro"/>
</dbReference>
<evidence type="ECO:0000256" key="3">
    <source>
        <dbReference type="ARBA" id="ARBA00022989"/>
    </source>
</evidence>
<keyword evidence="4 5" id="KW-0472">Membrane</keyword>
<dbReference type="OrthoDB" id="6354873at2759"/>
<feature type="transmembrane region" description="Helical" evidence="5">
    <location>
        <begin position="72"/>
        <end position="94"/>
    </location>
</feature>
<name>A0A2C5Y5D2_9HYPO</name>
<feature type="transmembrane region" description="Helical" evidence="5">
    <location>
        <begin position="106"/>
        <end position="127"/>
    </location>
</feature>
<comment type="caution">
    <text evidence="7">The sequence shown here is derived from an EMBL/GenBank/DDBJ whole genome shotgun (WGS) entry which is preliminary data.</text>
</comment>
<keyword evidence="2 5" id="KW-0812">Transmembrane</keyword>
<keyword evidence="3 5" id="KW-1133">Transmembrane helix</keyword>
<evidence type="ECO:0000256" key="2">
    <source>
        <dbReference type="ARBA" id="ARBA00022692"/>
    </source>
</evidence>
<dbReference type="GO" id="GO:0016020">
    <property type="term" value="C:membrane"/>
    <property type="evidence" value="ECO:0007669"/>
    <property type="project" value="UniProtKB-SubCell"/>
</dbReference>
<comment type="subcellular location">
    <subcellularLocation>
        <location evidence="1">Membrane</location>
    </subcellularLocation>
</comment>
<dbReference type="Proteomes" id="UP000226192">
    <property type="component" value="Unassembled WGS sequence"/>
</dbReference>